<dbReference type="Pfam" id="PF06046">
    <property type="entry name" value="Sec6"/>
    <property type="match status" value="2"/>
</dbReference>
<name>A0A3Q3WVK3_MOLML</name>
<reference evidence="3" key="1">
    <citation type="submission" date="2025-08" db="UniProtKB">
        <authorList>
            <consortium name="Ensembl"/>
        </authorList>
    </citation>
    <scope>IDENTIFICATION</scope>
</reference>
<dbReference type="Gene3D" id="1.10.357.70">
    <property type="entry name" value="Exocyst complex component Sec6, C-terminal domain"/>
    <property type="match status" value="1"/>
</dbReference>
<dbReference type="GO" id="GO:0006887">
    <property type="term" value="P:exocytosis"/>
    <property type="evidence" value="ECO:0007669"/>
    <property type="project" value="InterPro"/>
</dbReference>
<feature type="region of interest" description="Disordered" evidence="2">
    <location>
        <begin position="1"/>
        <end position="21"/>
    </location>
</feature>
<dbReference type="GO" id="GO:0000149">
    <property type="term" value="F:SNARE binding"/>
    <property type="evidence" value="ECO:0007669"/>
    <property type="project" value="TreeGrafter"/>
</dbReference>
<dbReference type="STRING" id="94237.ENSMMOP00000019460"/>
<dbReference type="Proteomes" id="UP000261620">
    <property type="component" value="Unplaced"/>
</dbReference>
<protein>
    <submittedName>
        <fullName evidence="3">Uncharacterized protein</fullName>
    </submittedName>
</protein>
<evidence type="ECO:0000313" key="4">
    <source>
        <dbReference type="Proteomes" id="UP000261620"/>
    </source>
</evidence>
<organism evidence="3 4">
    <name type="scientific">Mola mola</name>
    <name type="common">Ocean sunfish</name>
    <name type="synonym">Tetraodon mola</name>
    <dbReference type="NCBI Taxonomy" id="94237"/>
    <lineage>
        <taxon>Eukaryota</taxon>
        <taxon>Metazoa</taxon>
        <taxon>Chordata</taxon>
        <taxon>Craniata</taxon>
        <taxon>Vertebrata</taxon>
        <taxon>Euteleostomi</taxon>
        <taxon>Actinopterygii</taxon>
        <taxon>Neopterygii</taxon>
        <taxon>Teleostei</taxon>
        <taxon>Neoteleostei</taxon>
        <taxon>Acanthomorphata</taxon>
        <taxon>Eupercaria</taxon>
        <taxon>Tetraodontiformes</taxon>
        <taxon>Molidae</taxon>
        <taxon>Mola</taxon>
    </lineage>
</organism>
<dbReference type="Ensembl" id="ENSMMOT00000019787.1">
    <property type="protein sequence ID" value="ENSMMOP00000019460.1"/>
    <property type="gene ID" value="ENSMMOG00000014759.1"/>
</dbReference>
<evidence type="ECO:0000256" key="1">
    <source>
        <dbReference type="ARBA" id="ARBA00009447"/>
    </source>
</evidence>
<dbReference type="PANTHER" id="PTHR21292:SF4">
    <property type="entry name" value="TUMOR NECROSIS FACTOR ALPHA-INDUCED PROTEIN 2"/>
    <property type="match status" value="1"/>
</dbReference>
<comment type="similarity">
    <text evidence="1">Belongs to the SEC6 family.</text>
</comment>
<dbReference type="InterPro" id="IPR010326">
    <property type="entry name" value="EXOC3/Sec6"/>
</dbReference>
<dbReference type="GO" id="GO:0051601">
    <property type="term" value="P:exocyst localization"/>
    <property type="evidence" value="ECO:0007669"/>
    <property type="project" value="TreeGrafter"/>
</dbReference>
<evidence type="ECO:0000313" key="3">
    <source>
        <dbReference type="Ensembl" id="ENSMMOP00000019460.1"/>
    </source>
</evidence>
<dbReference type="PANTHER" id="PTHR21292">
    <property type="entry name" value="EXOCYST COMPLEX COMPONENT SEC6-RELATED"/>
    <property type="match status" value="1"/>
</dbReference>
<dbReference type="GO" id="GO:0000145">
    <property type="term" value="C:exocyst"/>
    <property type="evidence" value="ECO:0007669"/>
    <property type="project" value="InterPro"/>
</dbReference>
<dbReference type="InterPro" id="IPR042532">
    <property type="entry name" value="EXOC3/Sec6_C"/>
</dbReference>
<sequence>LHSWKFSGGTGREKPNVVQQNSTASPGSWIYCKHMQHLDALCFPPSVILMFNERLEGKQYCKCSQLLIEREERLFGGKKEAEPLKDHEEERAKLADEYRELEGHIRQTLKLSFSPESLRMEVLTSAVKAIVQEVEQDKRWKQRAEPLPAWRPNNWRSLHDRTLRSLVEQRMDEPLTPTCTQVKQSSVQTHINSMGRQLKLDLLSVVEVVKPCYPPGMDICNLYARLYHQSFGARLRKIAEFSLGDKDCTTMLCWVNEYYPGMVTTAEKVVGDRHKVQKITSQLKDLMERFKTFQNSITKQNRPNSRSFIKANLSCIEQFSDVLSKQSNLFSMDVRQDCLHILSDMRQSAHAYLLKPVHESLKVSFIRFQRRFSYCEHISWNTEFSLAVYTVLTCKLIGQLHQEVTLEYVTRLLKGELKLKDKAMQLKAYETVKDNAGSLHDLFTSMGSNEEWLKEILTKIAEVLKLQDVPAIQMHVASIATTFPDLSVRHVSALLKLKANFSRADRRNVKETLTMALSETSIDRTRPFFSSVPVK</sequence>
<dbReference type="AlphaFoldDB" id="A0A3Q3WVK3"/>
<accession>A0A3Q3WVK3</accession>
<dbReference type="OMA" id="CTFILRW"/>
<proteinExistence type="inferred from homology"/>
<keyword evidence="4" id="KW-1185">Reference proteome</keyword>
<reference evidence="3" key="2">
    <citation type="submission" date="2025-09" db="UniProtKB">
        <authorList>
            <consortium name="Ensembl"/>
        </authorList>
    </citation>
    <scope>IDENTIFICATION</scope>
</reference>
<evidence type="ECO:0000256" key="2">
    <source>
        <dbReference type="SAM" id="MobiDB-lite"/>
    </source>
</evidence>